<dbReference type="RefSeq" id="WP_208427837.1">
    <property type="nucleotide sequence ID" value="NZ_JAEPRJ010000001.1"/>
</dbReference>
<sequence length="226" mass="25635">MKKNSVLDEEAYIYRRHPEESEGEKWKKMSRKEKLAYFNDYYRNKVIIGIIVIGFIASFLYTVLSPKADVVVSVAVVNDYWDENKVNELQKQLTDILGLREGKQEILIDDSYYLDESGMGNAVANTQKLVAKIAAGDINVIIADKAKFDDFASNGTFLKISEVIKDDTSYKDRLTSNGYGISFKKSKLLSEAASTKEEMIIGIVANADKEDYEYISKMVNYILQKS</sequence>
<protein>
    <submittedName>
        <fullName evidence="2">Uncharacterized protein</fullName>
    </submittedName>
</protein>
<evidence type="ECO:0000313" key="3">
    <source>
        <dbReference type="Proteomes" id="UP000604730"/>
    </source>
</evidence>
<gene>
    <name evidence="2" type="ORF">JJN12_00400</name>
</gene>
<keyword evidence="3" id="KW-1185">Reference proteome</keyword>
<evidence type="ECO:0000313" key="2">
    <source>
        <dbReference type="EMBL" id="MBK5896251.1"/>
    </source>
</evidence>
<organism evidence="2 3">
    <name type="scientific">Catonella massiliensis</name>
    <dbReference type="NCBI Taxonomy" id="2799636"/>
    <lineage>
        <taxon>Bacteria</taxon>
        <taxon>Bacillati</taxon>
        <taxon>Bacillota</taxon>
        <taxon>Clostridia</taxon>
        <taxon>Lachnospirales</taxon>
        <taxon>Lachnospiraceae</taxon>
        <taxon>Catonella</taxon>
    </lineage>
</organism>
<keyword evidence="1" id="KW-1133">Transmembrane helix</keyword>
<feature type="transmembrane region" description="Helical" evidence="1">
    <location>
        <begin position="46"/>
        <end position="64"/>
    </location>
</feature>
<name>A0ABS1IWI5_9FIRM</name>
<keyword evidence="1" id="KW-0472">Membrane</keyword>
<keyword evidence="1" id="KW-0812">Transmembrane</keyword>
<reference evidence="2 3" key="1">
    <citation type="submission" date="2021-01" db="EMBL/GenBank/DDBJ databases">
        <title>Isolation and description of Catonella massiliensis sp. nov., a novel Catonella species, isolated from a stable periodontitis subject.</title>
        <authorList>
            <person name="Antezack A."/>
            <person name="Boxberger M."/>
            <person name="La Scola B."/>
            <person name="Monnet-Corti V."/>
        </authorList>
    </citation>
    <scope>NUCLEOTIDE SEQUENCE [LARGE SCALE GENOMIC DNA]</scope>
    <source>
        <strain evidence="2 3">Marseille-Q4567</strain>
    </source>
</reference>
<evidence type="ECO:0000256" key="1">
    <source>
        <dbReference type="SAM" id="Phobius"/>
    </source>
</evidence>
<dbReference type="Proteomes" id="UP000604730">
    <property type="component" value="Unassembled WGS sequence"/>
</dbReference>
<dbReference type="EMBL" id="JAEPRJ010000001">
    <property type="protein sequence ID" value="MBK5896251.1"/>
    <property type="molecule type" value="Genomic_DNA"/>
</dbReference>
<accession>A0ABS1IWI5</accession>
<comment type="caution">
    <text evidence="2">The sequence shown here is derived from an EMBL/GenBank/DDBJ whole genome shotgun (WGS) entry which is preliminary data.</text>
</comment>
<proteinExistence type="predicted"/>